<dbReference type="Proteomes" id="UP001454036">
    <property type="component" value="Unassembled WGS sequence"/>
</dbReference>
<organism evidence="1 2">
    <name type="scientific">Lithospermum erythrorhizon</name>
    <name type="common">Purple gromwell</name>
    <name type="synonym">Lithospermum officinale var. erythrorhizon</name>
    <dbReference type="NCBI Taxonomy" id="34254"/>
    <lineage>
        <taxon>Eukaryota</taxon>
        <taxon>Viridiplantae</taxon>
        <taxon>Streptophyta</taxon>
        <taxon>Embryophyta</taxon>
        <taxon>Tracheophyta</taxon>
        <taxon>Spermatophyta</taxon>
        <taxon>Magnoliopsida</taxon>
        <taxon>eudicotyledons</taxon>
        <taxon>Gunneridae</taxon>
        <taxon>Pentapetalae</taxon>
        <taxon>asterids</taxon>
        <taxon>lamiids</taxon>
        <taxon>Boraginales</taxon>
        <taxon>Boraginaceae</taxon>
        <taxon>Boraginoideae</taxon>
        <taxon>Lithospermeae</taxon>
        <taxon>Lithospermum</taxon>
    </lineage>
</organism>
<proteinExistence type="predicted"/>
<dbReference type="EMBL" id="BAABME010020960">
    <property type="protein sequence ID" value="GAA0161958.1"/>
    <property type="molecule type" value="Genomic_DNA"/>
</dbReference>
<name>A0AAV3QHD4_LITER</name>
<comment type="caution">
    <text evidence="1">The sequence shown here is derived from an EMBL/GenBank/DDBJ whole genome shotgun (WGS) entry which is preliminary data.</text>
</comment>
<protein>
    <submittedName>
        <fullName evidence="1">Uncharacterized protein</fullName>
    </submittedName>
</protein>
<sequence length="302" mass="33548">MIRAPVKAYCRADLPRGSALSRLQGDSRKSKEVKDGKIVYLTPLKISAENVFLEIEDRRLLSRPPWQKTSQTKRDMSKFYQYHKDHGDWSGSADGPPNITERVNVISGGRSGVGDFGRARSTYAKREIYAVIAGSRPEFPNLSFSRKDFEGIKCPHEDPLVIAPMIANLEVGRMLIDTRSLVDILFLDPYLTLGISREKMRPILHPVGGIHRGCGKPVGIFKPHGHHEQAPVAGHKDGGVHHCGDGIYGGYNVIPHSPQVEVPHTVWDRRNIGDRKKGLRLLSSLDKADKCPYGGGNHIPRS</sequence>
<evidence type="ECO:0000313" key="2">
    <source>
        <dbReference type="Proteomes" id="UP001454036"/>
    </source>
</evidence>
<reference evidence="1 2" key="1">
    <citation type="submission" date="2024-01" db="EMBL/GenBank/DDBJ databases">
        <title>The complete chloroplast genome sequence of Lithospermum erythrorhizon: insights into the phylogenetic relationship among Boraginaceae species and the maternal lineages of purple gromwells.</title>
        <authorList>
            <person name="Okada T."/>
            <person name="Watanabe K."/>
        </authorList>
    </citation>
    <scope>NUCLEOTIDE SEQUENCE [LARGE SCALE GENOMIC DNA]</scope>
</reference>
<evidence type="ECO:0000313" key="1">
    <source>
        <dbReference type="EMBL" id="GAA0161958.1"/>
    </source>
</evidence>
<keyword evidence="2" id="KW-1185">Reference proteome</keyword>
<gene>
    <name evidence="1" type="ORF">LIER_39326</name>
</gene>
<dbReference type="AlphaFoldDB" id="A0AAV3QHD4"/>
<accession>A0AAV3QHD4</accession>